<gene>
    <name evidence="1" type="ORF">NMK71_03495</name>
</gene>
<accession>A0A9X4MWN4</accession>
<comment type="caution">
    <text evidence="1">The sequence shown here is derived from an EMBL/GenBank/DDBJ whole genome shotgun (WGS) entry which is preliminary data.</text>
</comment>
<proteinExistence type="predicted"/>
<dbReference type="RefSeq" id="WP_304420073.1">
    <property type="nucleotide sequence ID" value="NZ_JANCMU010000001.1"/>
</dbReference>
<keyword evidence="2" id="KW-1185">Reference proteome</keyword>
<reference evidence="1" key="1">
    <citation type="submission" date="2022-07" db="EMBL/GenBank/DDBJ databases">
        <title>Description and genome-wide analysis of Profundicola chukchiensis gen. nov., sp. nov., marine bacteria isolated from bottom sediments of the Chukchi Sea.</title>
        <authorList>
            <person name="Romanenko L."/>
            <person name="Otstavnykh N."/>
            <person name="Kurilenko V."/>
            <person name="Eremeev V."/>
            <person name="Velansky P."/>
            <person name="Mikhailov V."/>
            <person name="Isaeva M."/>
        </authorList>
    </citation>
    <scope>NUCLEOTIDE SEQUENCE</scope>
    <source>
        <strain evidence="1">KMM 9713</strain>
    </source>
</reference>
<sequence length="139" mass="16424">MKKIVTIIIICLTIQYSFGQKQNDFYTSFSESGIKHNLSFDKNDIVRIGSIRRHMSPFYDLVGTYKKRGDSIYIKMQKINSFELQKAEKFGFESFSEMELILYQNGSELIDQKKQNCLCNIKKIKQKKDKAKIHIFYQQ</sequence>
<dbReference type="AlphaFoldDB" id="A0A9X4MWN4"/>
<protein>
    <submittedName>
        <fullName evidence="1">Uncharacterized protein</fullName>
    </submittedName>
</protein>
<dbReference type="Proteomes" id="UP001152599">
    <property type="component" value="Unassembled WGS sequence"/>
</dbReference>
<evidence type="ECO:0000313" key="1">
    <source>
        <dbReference type="EMBL" id="MDG4945468.1"/>
    </source>
</evidence>
<dbReference type="EMBL" id="JANCMU010000001">
    <property type="protein sequence ID" value="MDG4945468.1"/>
    <property type="molecule type" value="Genomic_DNA"/>
</dbReference>
<name>A0A9X4MWN4_9FLAO</name>
<evidence type="ECO:0000313" key="2">
    <source>
        <dbReference type="Proteomes" id="UP001152599"/>
    </source>
</evidence>
<organism evidence="1 2">
    <name type="scientific">Profundicola chukchiensis</name>
    <dbReference type="NCBI Taxonomy" id="2961959"/>
    <lineage>
        <taxon>Bacteria</taxon>
        <taxon>Pseudomonadati</taxon>
        <taxon>Bacteroidota</taxon>
        <taxon>Flavobacteriia</taxon>
        <taxon>Flavobacteriales</taxon>
        <taxon>Weeksellaceae</taxon>
        <taxon>Profundicola</taxon>
    </lineage>
</organism>